<organism evidence="2">
    <name type="scientific">Klebsiella sp. 6837</name>
    <dbReference type="NCBI Taxonomy" id="1497809"/>
    <lineage>
        <taxon>Bacteria</taxon>
        <taxon>Pseudomonadati</taxon>
        <taxon>Pseudomonadota</taxon>
        <taxon>Gammaproteobacteria</taxon>
        <taxon>Enterobacterales</taxon>
        <taxon>Enterobacteriaceae</taxon>
        <taxon>Klebsiella/Raoultella group</taxon>
        <taxon>Klebsiella</taxon>
    </lineage>
</organism>
<feature type="transmembrane region" description="Helical" evidence="1">
    <location>
        <begin position="190"/>
        <end position="208"/>
    </location>
</feature>
<keyword evidence="1" id="KW-1133">Transmembrane helix</keyword>
<reference evidence="2" key="1">
    <citation type="submission" date="2014-04" db="EMBL/GenBank/DDBJ databases">
        <authorList>
            <person name="Harrison E."/>
        </authorList>
    </citation>
    <scope>NUCLEOTIDE SEQUENCE</scope>
    <source>
        <strain evidence="2">6837</strain>
    </source>
</reference>
<accession>A0A0P0YRA8</accession>
<name>A0A0P0YRA8_9ENTR</name>
<feature type="transmembrane region" description="Helical" evidence="1">
    <location>
        <begin position="6"/>
        <end position="24"/>
    </location>
</feature>
<feature type="transmembrane region" description="Helical" evidence="1">
    <location>
        <begin position="79"/>
        <end position="97"/>
    </location>
</feature>
<feature type="transmembrane region" description="Helical" evidence="1">
    <location>
        <begin position="150"/>
        <end position="183"/>
    </location>
</feature>
<feature type="transmembrane region" description="Helical" evidence="1">
    <location>
        <begin position="117"/>
        <end position="135"/>
    </location>
</feature>
<feature type="transmembrane region" description="Helical" evidence="1">
    <location>
        <begin position="353"/>
        <end position="377"/>
    </location>
</feature>
<dbReference type="AlphaFoldDB" id="A0A0P0YRA8"/>
<keyword evidence="1" id="KW-0812">Transmembrane</keyword>
<gene>
    <name evidence="2" type="primary">wzy</name>
</gene>
<proteinExistence type="predicted"/>
<sequence>MRVISNLYFVVLFSFLISFILYTFRLSGIYPDITVPFVLFFSFFLMTLLMLGFVMSGNFRIWFSKANKSVESLRLKYSYKYWPIVSIVLFLIIEIIYNKKIPIVEMLRGNQYDYRDFTFPGLHVFFTSLTTYYSIKSFFDYLAYNDRRALYSSFLCVFIFAILMYRSNIMFCILNMVFLFVLFKRVNLKRIFKVAFFIIGLMYIFGVAGDLRSKAQTGDSEFGISNIMNATQASSDFEKNSFLSPFYWAYLYISSPVANFQKTVSVYDTHVETDGALKFTVYEILPDIIGKRVAALAGYDEEYSPLARVIDFLTVGTIFADSFVFVGWFGPIILMFLLVLTPVIFLSLCPKNYIFFVQFSICANILILCTFSNMLAYSTLSLQLFYPLFSRKFKFS</sequence>
<feature type="transmembrane region" description="Helical" evidence="1">
    <location>
        <begin position="323"/>
        <end position="346"/>
    </location>
</feature>
<keyword evidence="1" id="KW-0472">Membrane</keyword>
<protein>
    <submittedName>
        <fullName evidence="2">O-antigen and lipid-linked capsular repeat unit polymerase</fullName>
    </submittedName>
</protein>
<reference evidence="2" key="2">
    <citation type="journal article" date="2015" name="Sci. Rep.">
        <title>Genetic analysis of capsular polysaccharide synthesis gene clusters in 79 capsular types of Klebsiella spp.</title>
        <authorList>
            <person name="Pan Y.J."/>
            <person name="Lin T.L."/>
            <person name="Chen C.T."/>
            <person name="Chen Y.Y."/>
            <person name="Hsieh P.F."/>
            <person name="Hsu C.R."/>
            <person name="Wu M.C."/>
            <person name="Wang J.T."/>
        </authorList>
    </citation>
    <scope>NUCLEOTIDE SEQUENCE</scope>
    <source>
        <strain evidence="2">6837</strain>
    </source>
</reference>
<feature type="transmembrane region" description="Helical" evidence="1">
    <location>
        <begin position="36"/>
        <end position="59"/>
    </location>
</feature>
<evidence type="ECO:0000313" key="2">
    <source>
        <dbReference type="EMBL" id="BAT23597.1"/>
    </source>
</evidence>
<dbReference type="EMBL" id="AB924570">
    <property type="protein sequence ID" value="BAT23597.1"/>
    <property type="molecule type" value="Genomic_DNA"/>
</dbReference>
<evidence type="ECO:0000256" key="1">
    <source>
        <dbReference type="SAM" id="Phobius"/>
    </source>
</evidence>